<keyword evidence="2" id="KW-1185">Reference proteome</keyword>
<evidence type="ECO:0000313" key="1">
    <source>
        <dbReference type="EMBL" id="CAI8615969.1"/>
    </source>
</evidence>
<accession>A0AAV1B3I7</accession>
<protein>
    <submittedName>
        <fullName evidence="1">Uncharacterized protein</fullName>
    </submittedName>
</protein>
<dbReference type="AlphaFoldDB" id="A0AAV1B3I7"/>
<sequence length="155" mass="17617">MTPDPDLDYYTGWFCCVVDNKVGELFCSKVGSKDVDKDFNLDFDTTKISWILITRKTQKEPGQKDFVTEIGGWLSYVEEHRGCCASEVTERLCSSVGMDDLLREGLDYYAGWFCCVVDNKIDGLFCSKVDSKDVDCCGQNLSFSLLSMRQKYNNN</sequence>
<gene>
    <name evidence="1" type="ORF">VFH_VI006600</name>
</gene>
<name>A0AAV1B3I7_VICFA</name>
<dbReference type="EMBL" id="OX451741">
    <property type="protein sequence ID" value="CAI8615969.1"/>
    <property type="molecule type" value="Genomic_DNA"/>
</dbReference>
<organism evidence="1 2">
    <name type="scientific">Vicia faba</name>
    <name type="common">Broad bean</name>
    <name type="synonym">Faba vulgaris</name>
    <dbReference type="NCBI Taxonomy" id="3906"/>
    <lineage>
        <taxon>Eukaryota</taxon>
        <taxon>Viridiplantae</taxon>
        <taxon>Streptophyta</taxon>
        <taxon>Embryophyta</taxon>
        <taxon>Tracheophyta</taxon>
        <taxon>Spermatophyta</taxon>
        <taxon>Magnoliopsida</taxon>
        <taxon>eudicotyledons</taxon>
        <taxon>Gunneridae</taxon>
        <taxon>Pentapetalae</taxon>
        <taxon>rosids</taxon>
        <taxon>fabids</taxon>
        <taxon>Fabales</taxon>
        <taxon>Fabaceae</taxon>
        <taxon>Papilionoideae</taxon>
        <taxon>50 kb inversion clade</taxon>
        <taxon>NPAAA clade</taxon>
        <taxon>Hologalegina</taxon>
        <taxon>IRL clade</taxon>
        <taxon>Fabeae</taxon>
        <taxon>Vicia</taxon>
    </lineage>
</organism>
<proteinExistence type="predicted"/>
<reference evidence="1 2" key="1">
    <citation type="submission" date="2023-01" db="EMBL/GenBank/DDBJ databases">
        <authorList>
            <person name="Kreplak J."/>
        </authorList>
    </citation>
    <scope>NUCLEOTIDE SEQUENCE [LARGE SCALE GENOMIC DNA]</scope>
</reference>
<dbReference type="Proteomes" id="UP001157006">
    <property type="component" value="Chromosome 6"/>
</dbReference>
<evidence type="ECO:0000313" key="2">
    <source>
        <dbReference type="Proteomes" id="UP001157006"/>
    </source>
</evidence>